<protein>
    <submittedName>
        <fullName evidence="1">Uncharacterized protein</fullName>
    </submittedName>
</protein>
<gene>
    <name evidence="1" type="ORF">MCC10070_0838</name>
</gene>
<dbReference type="RefSeq" id="WP_007058390.1">
    <property type="nucleotide sequence ID" value="NZ_CP011965.1"/>
</dbReference>
<proteinExistence type="predicted"/>
<dbReference type="Proteomes" id="UP000291814">
    <property type="component" value="Unassembled WGS sequence"/>
</dbReference>
<evidence type="ECO:0000313" key="1">
    <source>
        <dbReference type="EMBL" id="TCE86513.1"/>
    </source>
</evidence>
<comment type="caution">
    <text evidence="1">The sequence shown here is derived from an EMBL/GenBank/DDBJ whole genome shotgun (WGS) entry which is preliminary data.</text>
</comment>
<accession>A0A0S2MII7</accession>
<reference evidence="1 2" key="1">
    <citation type="journal article" date="2018" name="Sci. Rep.">
        <title>Genomic diversity and distribution of Bifidobacterium longum subsp. longum across the human lifespan.</title>
        <authorList>
            <person name="Odamaki T."/>
            <person name="Bottacini F."/>
            <person name="Kato K."/>
            <person name="Mitsuyama E."/>
            <person name="Yoshida K."/>
            <person name="Horigome A."/>
            <person name="Xiao J.Z."/>
            <person name="van Sinderen D."/>
        </authorList>
    </citation>
    <scope>NUCLEOTIDE SEQUENCE [LARGE SCALE GENOMIC DNA]</scope>
    <source>
        <strain evidence="1 2">MCC10070</strain>
    </source>
</reference>
<dbReference type="EMBL" id="SHRR01000013">
    <property type="protein sequence ID" value="TCE86513.1"/>
    <property type="molecule type" value="Genomic_DNA"/>
</dbReference>
<name>A0A0S2MII7_BIFLL</name>
<evidence type="ECO:0000313" key="2">
    <source>
        <dbReference type="Proteomes" id="UP000291814"/>
    </source>
</evidence>
<organism evidence="1 2">
    <name type="scientific">Bifidobacterium longum subsp. longum</name>
    <dbReference type="NCBI Taxonomy" id="1679"/>
    <lineage>
        <taxon>Bacteria</taxon>
        <taxon>Bacillati</taxon>
        <taxon>Actinomycetota</taxon>
        <taxon>Actinomycetes</taxon>
        <taxon>Bifidobacteriales</taxon>
        <taxon>Bifidobacteriaceae</taxon>
        <taxon>Bifidobacterium</taxon>
    </lineage>
</organism>
<sequence>MLNAEGQYVLFVCEGVAEQYILTTLIERGELTVPNELIVPNQLRGTWYFTRKESKRMLDRFLNMSYGKHPLLIIRIVDSDSDVLRIPRGYEHAAEVVNLRTHPEIEMLVIINEGMYGKYTNGSKRLKPSDYCKRELGMKQVKSRAWLERYWAASGFREPASCGAPADCQHGAHLVEDASLVLLRCLHVLIPESQGDLSLRRHADPVFHKTSQTGPVPFALIPDEAPLCTTRSKNVRHVAHAVKSRVRTIMLDRRVYRVAMQAKGGR</sequence>
<dbReference type="AlphaFoldDB" id="A0A0S2MII7"/>